<protein>
    <submittedName>
        <fullName evidence="1">Uncharacterized protein</fullName>
    </submittedName>
</protein>
<evidence type="ECO:0000313" key="1">
    <source>
        <dbReference type="EMBL" id="RAP70544.1"/>
    </source>
</evidence>
<dbReference type="EMBL" id="LJAM02000318">
    <property type="protein sequence ID" value="RAP70544.1"/>
    <property type="molecule type" value="Genomic_DNA"/>
</dbReference>
<sequence length="68" mass="7742">PKINCPFCNTGGILRHPLTLSQRDADFLRQARRGRCNNLFINVKFYNQKLTLAAGLYFYLPIWPSAGA</sequence>
<evidence type="ECO:0000313" key="2">
    <source>
        <dbReference type="Proteomes" id="UP000244334"/>
    </source>
</evidence>
<organism evidence="1 2">
    <name type="scientific">Candidatus Erwinia dacicola</name>
    <dbReference type="NCBI Taxonomy" id="252393"/>
    <lineage>
        <taxon>Bacteria</taxon>
        <taxon>Pseudomonadati</taxon>
        <taxon>Pseudomonadota</taxon>
        <taxon>Gammaproteobacteria</taxon>
        <taxon>Enterobacterales</taxon>
        <taxon>Erwiniaceae</taxon>
        <taxon>Erwinia</taxon>
    </lineage>
</organism>
<feature type="non-terminal residue" evidence="1">
    <location>
        <position position="1"/>
    </location>
</feature>
<dbReference type="RefSeq" id="WP_222704067.1">
    <property type="nucleotide sequence ID" value="NZ_LJAM02000318.1"/>
</dbReference>
<dbReference type="Proteomes" id="UP000244334">
    <property type="component" value="Unassembled WGS sequence"/>
</dbReference>
<reference evidence="1" key="1">
    <citation type="submission" date="2018-04" db="EMBL/GenBank/DDBJ databases">
        <title>Genomes of the Obligate Erwinia dacicola and Facultative Enterobacter sp. OLF Endosymbionts of the Olive Fruit fly, Bactrocera oleae.</title>
        <authorList>
            <person name="Estes A.M."/>
            <person name="Hearn D.J."/>
            <person name="Agarwal S."/>
            <person name="Pierson E.A."/>
            <person name="Dunning-Hotopp J.C."/>
        </authorList>
    </citation>
    <scope>NUCLEOTIDE SEQUENCE [LARGE SCALE GENOMIC DNA]</scope>
    <source>
        <strain evidence="1">Oroville</strain>
    </source>
</reference>
<proteinExistence type="predicted"/>
<comment type="caution">
    <text evidence="1">The sequence shown here is derived from an EMBL/GenBank/DDBJ whole genome shotgun (WGS) entry which is preliminary data.</text>
</comment>
<gene>
    <name evidence="1" type="ORF">ACZ87_02652</name>
</gene>
<accession>A0A328TS42</accession>
<name>A0A328TS42_9GAMM</name>
<dbReference type="AlphaFoldDB" id="A0A328TS42"/>
<keyword evidence="2" id="KW-1185">Reference proteome</keyword>